<dbReference type="OrthoDB" id="42525at2759"/>
<dbReference type="Gene3D" id="2.60.120.200">
    <property type="match status" value="1"/>
</dbReference>
<name>A0A9X0D7R7_9CNID</name>
<accession>A0A9X0D7R7</accession>
<dbReference type="PANTHER" id="PTHR35332:SF2">
    <property type="entry name" value="REGULATION OF ENOLASE PROTEIN 1"/>
    <property type="match status" value="1"/>
</dbReference>
<protein>
    <recommendedName>
        <fullName evidence="3">DUF1349 domain-containing protein</fullName>
    </recommendedName>
</protein>
<gene>
    <name evidence="1" type="ORF">OS493_028390</name>
</gene>
<dbReference type="Pfam" id="PF07081">
    <property type="entry name" value="DUF1349"/>
    <property type="match status" value="1"/>
</dbReference>
<dbReference type="InterPro" id="IPR009784">
    <property type="entry name" value="DUF1349"/>
</dbReference>
<evidence type="ECO:0000313" key="2">
    <source>
        <dbReference type="Proteomes" id="UP001163046"/>
    </source>
</evidence>
<organism evidence="1 2">
    <name type="scientific">Desmophyllum pertusum</name>
    <dbReference type="NCBI Taxonomy" id="174260"/>
    <lineage>
        <taxon>Eukaryota</taxon>
        <taxon>Metazoa</taxon>
        <taxon>Cnidaria</taxon>
        <taxon>Anthozoa</taxon>
        <taxon>Hexacorallia</taxon>
        <taxon>Scleractinia</taxon>
        <taxon>Caryophylliina</taxon>
        <taxon>Caryophylliidae</taxon>
        <taxon>Desmophyllum</taxon>
    </lineage>
</organism>
<evidence type="ECO:0008006" key="3">
    <source>
        <dbReference type="Google" id="ProtNLM"/>
    </source>
</evidence>
<sequence length="108" mass="12230">MGLEFVDGECFMSSVVTNKWSDWSTQTWNDNKLALRVHKIQDDYVIERKSPSGSSDEWKFVRIAHLDSRGNAVKIGLYCCSPTKEGMSVVFDQLSIQPSDGTYHHKAS</sequence>
<evidence type="ECO:0000313" key="1">
    <source>
        <dbReference type="EMBL" id="KAJ7389925.1"/>
    </source>
</evidence>
<dbReference type="EMBL" id="MU825423">
    <property type="protein sequence ID" value="KAJ7389925.1"/>
    <property type="molecule type" value="Genomic_DNA"/>
</dbReference>
<dbReference type="AlphaFoldDB" id="A0A9X0D7R7"/>
<proteinExistence type="predicted"/>
<dbReference type="Proteomes" id="UP001163046">
    <property type="component" value="Unassembled WGS sequence"/>
</dbReference>
<dbReference type="PANTHER" id="PTHR35332">
    <property type="entry name" value="REGULATION OF ENOLASE PROTEIN 1"/>
    <property type="match status" value="1"/>
</dbReference>
<comment type="caution">
    <text evidence="1">The sequence shown here is derived from an EMBL/GenBank/DDBJ whole genome shotgun (WGS) entry which is preliminary data.</text>
</comment>
<dbReference type="InterPro" id="IPR013320">
    <property type="entry name" value="ConA-like_dom_sf"/>
</dbReference>
<reference evidence="1" key="1">
    <citation type="submission" date="2023-01" db="EMBL/GenBank/DDBJ databases">
        <title>Genome assembly of the deep-sea coral Lophelia pertusa.</title>
        <authorList>
            <person name="Herrera S."/>
            <person name="Cordes E."/>
        </authorList>
    </citation>
    <scope>NUCLEOTIDE SEQUENCE</scope>
    <source>
        <strain evidence="1">USNM1676648</strain>
        <tissue evidence="1">Polyp</tissue>
    </source>
</reference>
<dbReference type="SUPFAM" id="SSF49899">
    <property type="entry name" value="Concanavalin A-like lectins/glucanases"/>
    <property type="match status" value="1"/>
</dbReference>
<keyword evidence="2" id="KW-1185">Reference proteome</keyword>